<dbReference type="Proteomes" id="UP000029736">
    <property type="component" value="Unassembled WGS sequence"/>
</dbReference>
<dbReference type="InterPro" id="IPR026444">
    <property type="entry name" value="Secre_tail"/>
</dbReference>
<dbReference type="OrthoDB" id="1412023at2"/>
<organism evidence="5 6">
    <name type="scientific">Phaeodactylibacter xiamenensis</name>
    <dbReference type="NCBI Taxonomy" id="1524460"/>
    <lineage>
        <taxon>Bacteria</taxon>
        <taxon>Pseudomonadati</taxon>
        <taxon>Bacteroidota</taxon>
        <taxon>Saprospiria</taxon>
        <taxon>Saprospirales</taxon>
        <taxon>Haliscomenobacteraceae</taxon>
        <taxon>Phaeodactylibacter</taxon>
    </lineage>
</organism>
<dbReference type="SUPFAM" id="SSF49785">
    <property type="entry name" value="Galactose-binding domain-like"/>
    <property type="match status" value="1"/>
</dbReference>
<dbReference type="RefSeq" id="WP_044217468.1">
    <property type="nucleotide sequence ID" value="NZ_JBKAGJ010000001.1"/>
</dbReference>
<dbReference type="InterPro" id="IPR002884">
    <property type="entry name" value="P_dom"/>
</dbReference>
<evidence type="ECO:0000256" key="3">
    <source>
        <dbReference type="SAM" id="SignalP"/>
    </source>
</evidence>
<dbReference type="AlphaFoldDB" id="A0A098S8L7"/>
<name>A0A098S8L7_9BACT</name>
<dbReference type="STRING" id="1524460.IX84_06115"/>
<reference evidence="5 6" key="1">
    <citation type="journal article" date="2014" name="Int. J. Syst. Evol. Microbiol.">
        <title>Phaeodactylibacter xiamenensis gen. nov., sp. nov., a member of the family Saprospiraceae isolated from the marine alga Phaeodactylum tricornutum.</title>
        <authorList>
            <person name="Chen Z.Jr."/>
            <person name="Lei X."/>
            <person name="Lai Q."/>
            <person name="Li Y."/>
            <person name="Zhang B."/>
            <person name="Zhang J."/>
            <person name="Zhang H."/>
            <person name="Yang L."/>
            <person name="Zheng W."/>
            <person name="Tian Y."/>
            <person name="Yu Z."/>
            <person name="Xu H.Jr."/>
            <person name="Zheng T."/>
        </authorList>
    </citation>
    <scope>NUCLEOTIDE SEQUENCE [LARGE SCALE GENOMIC DNA]</scope>
    <source>
        <strain evidence="5 6">KD52</strain>
    </source>
</reference>
<feature type="chain" id="PRO_5001939995" description="P/Homo B domain-containing protein" evidence="3">
    <location>
        <begin position="33"/>
        <end position="706"/>
    </location>
</feature>
<proteinExistence type="predicted"/>
<dbReference type="GO" id="GO:0004252">
    <property type="term" value="F:serine-type endopeptidase activity"/>
    <property type="evidence" value="ECO:0007669"/>
    <property type="project" value="InterPro"/>
</dbReference>
<keyword evidence="6" id="KW-1185">Reference proteome</keyword>
<evidence type="ECO:0000256" key="2">
    <source>
        <dbReference type="ARBA" id="ARBA00022801"/>
    </source>
</evidence>
<feature type="signal peptide" evidence="3">
    <location>
        <begin position="1"/>
        <end position="32"/>
    </location>
</feature>
<dbReference type="GO" id="GO:0006508">
    <property type="term" value="P:proteolysis"/>
    <property type="evidence" value="ECO:0007669"/>
    <property type="project" value="UniProtKB-KW"/>
</dbReference>
<evidence type="ECO:0000313" key="5">
    <source>
        <dbReference type="EMBL" id="KGE88879.1"/>
    </source>
</evidence>
<dbReference type="EMBL" id="JPOS01000014">
    <property type="protein sequence ID" value="KGE88879.1"/>
    <property type="molecule type" value="Genomic_DNA"/>
</dbReference>
<keyword evidence="1" id="KW-0645">Protease</keyword>
<dbReference type="Pfam" id="PF18962">
    <property type="entry name" value="Por_Secre_tail"/>
    <property type="match status" value="1"/>
</dbReference>
<dbReference type="Pfam" id="PF01483">
    <property type="entry name" value="P_proprotein"/>
    <property type="match status" value="1"/>
</dbReference>
<comment type="caution">
    <text evidence="5">The sequence shown here is derived from an EMBL/GenBank/DDBJ whole genome shotgun (WGS) entry which is preliminary data.</text>
</comment>
<dbReference type="NCBIfam" id="TIGR04183">
    <property type="entry name" value="Por_Secre_tail"/>
    <property type="match status" value="1"/>
</dbReference>
<feature type="domain" description="P/Homo B" evidence="4">
    <location>
        <begin position="29"/>
        <end position="179"/>
    </location>
</feature>
<evidence type="ECO:0000259" key="4">
    <source>
        <dbReference type="PROSITE" id="PS51829"/>
    </source>
</evidence>
<evidence type="ECO:0000313" key="6">
    <source>
        <dbReference type="Proteomes" id="UP000029736"/>
    </source>
</evidence>
<dbReference type="Gene3D" id="2.60.120.380">
    <property type="match status" value="1"/>
</dbReference>
<sequence>MNGFVRNLFFFTLQLRSGLVLALLLSGALAHAQIYQGTTGDIPDDECPDLTPFTAEVPLTGEIGDEHELYYVQLNIDHTWSGDLDIYLTSPSGTSLELTTDNGFGANYYNTRFQDGELPITSGMSPFEGKFQAEGGSIAAAFEGEPVNGTWKLEICDDVRTDKGTVVDWSLGFIPPMRNDVCQRATELLCGTTVSASNELLTIVDSPPACFEEVGQGAWYTFQGNGEIGVLTTDNPGTDFDTRISVYVSPDGCEGDFTCVLSDDDGGTGNTSFLHGITQSGVTYYVYVGGADGATGNYELTYTCHPIPEAVCQSFDLILGPLGEGTVYPSDIDDGSTPGYEAIDLATSGQATFYCDDVEVPQSVRLVVTDALGYMDSCDADVTVAIGDTLLPGWTGLNVGFTPGGSTFAYNPCTSDNPERGEFTITTTAFNQPDLTEDNYAYITRTLCGRTGLQVEVESIDPSSNIGLMIRASNDPSDVYASFTTNLTSIFRWQERFVFEGDRNVLFYGDFPGDSERVFMRLWRKPNNNVVRGALRFGNSPFAPIHAVELDLPECVEIGMALFSANDQVTAGGVVSNLRFIGEEPEDTDGGHSEVLALSQETLDAWDAEWERARAAQMPMPQQVVEGTLGGAFRAYPNPVQGLLQAQLEVPLPASAQLELVNAFGQLVRQQQLGAGQVHAELNLEGLAKGMYWLKLGDHLQRISVQ</sequence>
<dbReference type="Gene3D" id="2.60.120.260">
    <property type="entry name" value="Galactose-binding domain-like"/>
    <property type="match status" value="1"/>
</dbReference>
<keyword evidence="2" id="KW-0378">Hydrolase</keyword>
<protein>
    <recommendedName>
        <fullName evidence="4">P/Homo B domain-containing protein</fullName>
    </recommendedName>
</protein>
<evidence type="ECO:0000256" key="1">
    <source>
        <dbReference type="ARBA" id="ARBA00022670"/>
    </source>
</evidence>
<accession>A0A098S8L7</accession>
<gene>
    <name evidence="5" type="ORF">IX84_06115</name>
</gene>
<keyword evidence="3" id="KW-0732">Signal</keyword>
<dbReference type="InterPro" id="IPR008979">
    <property type="entry name" value="Galactose-bd-like_sf"/>
</dbReference>
<dbReference type="PROSITE" id="PS51829">
    <property type="entry name" value="P_HOMO_B"/>
    <property type="match status" value="1"/>
</dbReference>